<reference evidence="1" key="1">
    <citation type="submission" date="2021-06" db="EMBL/GenBank/DDBJ databases">
        <authorList>
            <person name="Kallberg Y."/>
            <person name="Tangrot J."/>
            <person name="Rosling A."/>
        </authorList>
    </citation>
    <scope>NUCLEOTIDE SEQUENCE</scope>
    <source>
        <strain evidence="1">AU212A</strain>
    </source>
</reference>
<comment type="caution">
    <text evidence="1">The sequence shown here is derived from an EMBL/GenBank/DDBJ whole genome shotgun (WGS) entry which is preliminary data.</text>
</comment>
<name>A0ACA9KPL4_9GLOM</name>
<proteinExistence type="predicted"/>
<dbReference type="EMBL" id="CAJVPM010002318">
    <property type="protein sequence ID" value="CAG8484200.1"/>
    <property type="molecule type" value="Genomic_DNA"/>
</dbReference>
<evidence type="ECO:0000313" key="2">
    <source>
        <dbReference type="Proteomes" id="UP000789860"/>
    </source>
</evidence>
<feature type="non-terminal residue" evidence="1">
    <location>
        <position position="497"/>
    </location>
</feature>
<keyword evidence="2" id="KW-1185">Reference proteome</keyword>
<gene>
    <name evidence="1" type="ORF">SCALOS_LOCUS2557</name>
</gene>
<feature type="non-terminal residue" evidence="1">
    <location>
        <position position="1"/>
    </location>
</feature>
<organism evidence="1 2">
    <name type="scientific">Scutellospora calospora</name>
    <dbReference type="NCBI Taxonomy" id="85575"/>
    <lineage>
        <taxon>Eukaryota</taxon>
        <taxon>Fungi</taxon>
        <taxon>Fungi incertae sedis</taxon>
        <taxon>Mucoromycota</taxon>
        <taxon>Glomeromycotina</taxon>
        <taxon>Glomeromycetes</taxon>
        <taxon>Diversisporales</taxon>
        <taxon>Gigasporaceae</taxon>
        <taxon>Scutellospora</taxon>
    </lineage>
</organism>
<accession>A0ACA9KPL4</accession>
<evidence type="ECO:0000313" key="1">
    <source>
        <dbReference type="EMBL" id="CAG8484200.1"/>
    </source>
</evidence>
<sequence length="497" mass="56859">MDGLSRDLCWLLDNSNDHNILIYAGEVPNTTAFKAHTNILRARSLYFRAVFSSKHLSFNSKRDTKGSAMTEWYQPNISPEIFQIMLSGQLDLDGKNVERILEYLKAADVLWLHQLLDSIQTHLIKNHSFWLKKNFVEVFQLLHHHPTTFKKLHQYSQVILSIDSKSLFDSPHFLTLTEEMLISLLQKDYLQVEESFLWSKVIEWGIAQNNLDLNVSSWGSTDFSNLRLTLSKFISLIKFENMSYEDFNEKVQPYKPIFPIDFYENIKQYHMNMFQQSFLTPSRPFSSSSQQTSNSLISPPTPRTLNSIPSSPTSKTFNSIPSPPTQNNFNSIPSSPTLNTLNTLPSPTNQTSFSYPSVYYNSSMALQSNTPSTYQNDNSTESIKQFSIPKSKISLLSRSNLALLSGWIDGLDLSSPDDASYAVDNVPYKFKLLIRGSQHGFNDKIFHKRCDNKGPTIIVIKLRGVEGVTIGGYNPSKWQSPWIKKFEKCHHSFIFSL</sequence>
<protein>
    <submittedName>
        <fullName evidence="1">3842_t:CDS:1</fullName>
    </submittedName>
</protein>
<dbReference type="Proteomes" id="UP000789860">
    <property type="component" value="Unassembled WGS sequence"/>
</dbReference>